<feature type="compositionally biased region" description="Pro residues" evidence="1">
    <location>
        <begin position="151"/>
        <end position="166"/>
    </location>
</feature>
<sequence length="228" mass="23519">MPEPDFFDRLLARTAPGTGPGTGAVPVRPRLAQLFERAEPVVVDQELHVPPRVPGRAEPGPGPLAAAHTPAPPPAAPPSEAAPVTAPTRSAEPPGPASAVAGPVRVAALLPVRAAGEPRRTEIRSVNETITERRIPVAAAPHQGPAGGESPAPPVGPEASPRPGPRPRAAATQPRRRPRRAPDPQPVTVRIGRVEVTAAAPETPSPQRKPVTRAEPAVSLADHLGGDR</sequence>
<evidence type="ECO:0000313" key="2">
    <source>
        <dbReference type="EMBL" id="MBP2477017.1"/>
    </source>
</evidence>
<name>A0ABS5AL78_9PSEU</name>
<reference evidence="2 3" key="1">
    <citation type="submission" date="2021-03" db="EMBL/GenBank/DDBJ databases">
        <title>Sequencing the genomes of 1000 actinobacteria strains.</title>
        <authorList>
            <person name="Klenk H.-P."/>
        </authorList>
    </citation>
    <scope>NUCLEOTIDE SEQUENCE [LARGE SCALE GENOMIC DNA]</scope>
    <source>
        <strain evidence="2 3">DSM 44580</strain>
    </source>
</reference>
<dbReference type="EMBL" id="JAGIOO010000001">
    <property type="protein sequence ID" value="MBP2477017.1"/>
    <property type="molecule type" value="Genomic_DNA"/>
</dbReference>
<feature type="compositionally biased region" description="Basic and acidic residues" evidence="1">
    <location>
        <begin position="1"/>
        <end position="11"/>
    </location>
</feature>
<dbReference type="Proteomes" id="UP001519363">
    <property type="component" value="Unassembled WGS sequence"/>
</dbReference>
<evidence type="ECO:0000256" key="1">
    <source>
        <dbReference type="SAM" id="MobiDB-lite"/>
    </source>
</evidence>
<keyword evidence="3" id="KW-1185">Reference proteome</keyword>
<feature type="region of interest" description="Disordered" evidence="1">
    <location>
        <begin position="1"/>
        <end position="25"/>
    </location>
</feature>
<feature type="compositionally biased region" description="Low complexity" evidence="1">
    <location>
        <begin position="12"/>
        <end position="25"/>
    </location>
</feature>
<comment type="caution">
    <text evidence="2">The sequence shown here is derived from an EMBL/GenBank/DDBJ whole genome shotgun (WGS) entry which is preliminary data.</text>
</comment>
<gene>
    <name evidence="2" type="ORF">JOF53_005889</name>
</gene>
<feature type="region of interest" description="Disordered" evidence="1">
    <location>
        <begin position="44"/>
        <end position="228"/>
    </location>
</feature>
<feature type="compositionally biased region" description="Basic and acidic residues" evidence="1">
    <location>
        <begin position="116"/>
        <end position="135"/>
    </location>
</feature>
<protein>
    <submittedName>
        <fullName evidence="2">Uncharacterized protein</fullName>
    </submittedName>
</protein>
<accession>A0ABS5AL78</accession>
<evidence type="ECO:0000313" key="3">
    <source>
        <dbReference type="Proteomes" id="UP001519363"/>
    </source>
</evidence>
<feature type="compositionally biased region" description="Low complexity" evidence="1">
    <location>
        <begin position="78"/>
        <end position="115"/>
    </location>
</feature>
<dbReference type="RefSeq" id="WP_086786990.1">
    <property type="nucleotide sequence ID" value="NZ_JAGIOO010000001.1"/>
</dbReference>
<organism evidence="2 3">
    <name type="scientific">Crossiella equi</name>
    <dbReference type="NCBI Taxonomy" id="130796"/>
    <lineage>
        <taxon>Bacteria</taxon>
        <taxon>Bacillati</taxon>
        <taxon>Actinomycetota</taxon>
        <taxon>Actinomycetes</taxon>
        <taxon>Pseudonocardiales</taxon>
        <taxon>Pseudonocardiaceae</taxon>
        <taxon>Crossiella</taxon>
    </lineage>
</organism>
<proteinExistence type="predicted"/>